<gene>
    <name evidence="2" type="ORF">CVIRNUC_001614</name>
</gene>
<dbReference type="InterPro" id="IPR015867">
    <property type="entry name" value="N-reg_PII/ATP_PRibTrfase_C"/>
</dbReference>
<evidence type="ECO:0000256" key="1">
    <source>
        <dbReference type="ARBA" id="ARBA00010169"/>
    </source>
</evidence>
<dbReference type="PANTHER" id="PTHR23419">
    <property type="entry name" value="DIVALENT CATION TOLERANCE CUTA-RELATED"/>
    <property type="match status" value="1"/>
</dbReference>
<evidence type="ECO:0000313" key="2">
    <source>
        <dbReference type="EMBL" id="CAK0745353.1"/>
    </source>
</evidence>
<proteinExistence type="inferred from homology"/>
<dbReference type="GO" id="GO:0010038">
    <property type="term" value="P:response to metal ion"/>
    <property type="evidence" value="ECO:0007669"/>
    <property type="project" value="InterPro"/>
</dbReference>
<name>A0AAV1HXQ0_9CHLO</name>
<dbReference type="InterPro" id="IPR011322">
    <property type="entry name" value="N-reg_PII-like_a/b"/>
</dbReference>
<dbReference type="Gene3D" id="3.30.70.120">
    <property type="match status" value="1"/>
</dbReference>
<dbReference type="SUPFAM" id="SSF54913">
    <property type="entry name" value="GlnB-like"/>
    <property type="match status" value="1"/>
</dbReference>
<organism evidence="2 3">
    <name type="scientific">Coccomyxa viridis</name>
    <dbReference type="NCBI Taxonomy" id="1274662"/>
    <lineage>
        <taxon>Eukaryota</taxon>
        <taxon>Viridiplantae</taxon>
        <taxon>Chlorophyta</taxon>
        <taxon>core chlorophytes</taxon>
        <taxon>Trebouxiophyceae</taxon>
        <taxon>Trebouxiophyceae incertae sedis</taxon>
        <taxon>Coccomyxaceae</taxon>
        <taxon>Coccomyxa</taxon>
    </lineage>
</organism>
<dbReference type="EMBL" id="CAUYUE010000002">
    <property type="protein sequence ID" value="CAK0745353.1"/>
    <property type="molecule type" value="Genomic_DNA"/>
</dbReference>
<sequence length="169" mass="18558">MILRRCLSSACISCGPALYRQWHHLQQGPSRWLHHSGRALAGTPIVRRGHMACSSVAMSNDNTGAVIVYVTVPSEEVGEKIAGMLVNPEARLAACVNIVSGLKSIYWWDDKVQKDSELLLIMKTQAALLQQLVDTVKSHHPYDEPEVISLPISGGSQSYLKWIHDSTGA</sequence>
<evidence type="ECO:0000313" key="3">
    <source>
        <dbReference type="Proteomes" id="UP001314263"/>
    </source>
</evidence>
<keyword evidence="3" id="KW-1185">Reference proteome</keyword>
<dbReference type="AlphaFoldDB" id="A0AAV1HXQ0"/>
<accession>A0AAV1HXQ0</accession>
<dbReference type="InterPro" id="IPR004323">
    <property type="entry name" value="Ion_tolerance_CutA"/>
</dbReference>
<protein>
    <submittedName>
        <fullName evidence="2">Uncharacterized protein</fullName>
    </submittedName>
</protein>
<comment type="similarity">
    <text evidence="1">Belongs to the CutA family.</text>
</comment>
<dbReference type="Pfam" id="PF03091">
    <property type="entry name" value="CutA1"/>
    <property type="match status" value="1"/>
</dbReference>
<dbReference type="GO" id="GO:0005507">
    <property type="term" value="F:copper ion binding"/>
    <property type="evidence" value="ECO:0007669"/>
    <property type="project" value="TreeGrafter"/>
</dbReference>
<dbReference type="PANTHER" id="PTHR23419:SF8">
    <property type="entry name" value="FI09726P"/>
    <property type="match status" value="1"/>
</dbReference>
<reference evidence="2 3" key="1">
    <citation type="submission" date="2023-10" db="EMBL/GenBank/DDBJ databases">
        <authorList>
            <person name="Maclean D."/>
            <person name="Macfadyen A."/>
        </authorList>
    </citation>
    <scope>NUCLEOTIDE SEQUENCE [LARGE SCALE GENOMIC DNA]</scope>
</reference>
<dbReference type="Proteomes" id="UP001314263">
    <property type="component" value="Unassembled WGS sequence"/>
</dbReference>
<comment type="caution">
    <text evidence="2">The sequence shown here is derived from an EMBL/GenBank/DDBJ whole genome shotgun (WGS) entry which is preliminary data.</text>
</comment>